<accession>A0ABN8MIB0</accession>
<reference evidence="9 10" key="1">
    <citation type="submission" date="2022-05" db="EMBL/GenBank/DDBJ databases">
        <authorList>
            <consortium name="Genoscope - CEA"/>
            <person name="William W."/>
        </authorList>
    </citation>
    <scope>NUCLEOTIDE SEQUENCE [LARGE SCALE GENOMIC DNA]</scope>
</reference>
<name>A0ABN8MIB0_9CNID</name>
<evidence type="ECO:0000256" key="8">
    <source>
        <dbReference type="SAM" id="Phobius"/>
    </source>
</evidence>
<evidence type="ECO:0000256" key="3">
    <source>
        <dbReference type="ARBA" id="ARBA00022553"/>
    </source>
</evidence>
<dbReference type="InterPro" id="IPR028266">
    <property type="entry name" value="TP53I11"/>
</dbReference>
<protein>
    <recommendedName>
        <fullName evidence="2">Tumor protein p53-inducible protein 11</fullName>
    </recommendedName>
    <alternativeName>
        <fullName evidence="7">p53-induced gene 11 protein</fullName>
    </alternativeName>
</protein>
<comment type="subcellular location">
    <subcellularLocation>
        <location evidence="1">Membrane</location>
        <topology evidence="1">Multi-pass membrane protein</topology>
    </subcellularLocation>
</comment>
<feature type="transmembrane region" description="Helical" evidence="8">
    <location>
        <begin position="105"/>
        <end position="124"/>
    </location>
</feature>
<evidence type="ECO:0000256" key="2">
    <source>
        <dbReference type="ARBA" id="ARBA00019449"/>
    </source>
</evidence>
<feature type="transmembrane region" description="Helical" evidence="8">
    <location>
        <begin position="162"/>
        <end position="182"/>
    </location>
</feature>
<evidence type="ECO:0000256" key="1">
    <source>
        <dbReference type="ARBA" id="ARBA00004141"/>
    </source>
</evidence>
<evidence type="ECO:0000313" key="9">
    <source>
        <dbReference type="EMBL" id="CAH3029428.1"/>
    </source>
</evidence>
<comment type="caution">
    <text evidence="9">The sequence shown here is derived from an EMBL/GenBank/DDBJ whole genome shotgun (WGS) entry which is preliminary data.</text>
</comment>
<keyword evidence="10" id="KW-1185">Reference proteome</keyword>
<keyword evidence="6 8" id="KW-0472">Membrane</keyword>
<evidence type="ECO:0000256" key="4">
    <source>
        <dbReference type="ARBA" id="ARBA00022692"/>
    </source>
</evidence>
<dbReference type="PANTHER" id="PTHR31584:SF1">
    <property type="entry name" value="TUMOR PROTEIN P53-INDUCIBLE PROTEIN 11"/>
    <property type="match status" value="1"/>
</dbReference>
<dbReference type="EMBL" id="CALNXI010000571">
    <property type="protein sequence ID" value="CAH3029428.1"/>
    <property type="molecule type" value="Genomic_DNA"/>
</dbReference>
<evidence type="ECO:0000313" key="10">
    <source>
        <dbReference type="Proteomes" id="UP001159427"/>
    </source>
</evidence>
<evidence type="ECO:0000256" key="6">
    <source>
        <dbReference type="ARBA" id="ARBA00023136"/>
    </source>
</evidence>
<dbReference type="PANTHER" id="PTHR31584">
    <property type="entry name" value="TUMOR PROTEIN P53-INDUCIBLE PROTEIN 11"/>
    <property type="match status" value="1"/>
</dbReference>
<gene>
    <name evidence="9" type="ORF">PEVE_00036156</name>
</gene>
<dbReference type="Proteomes" id="UP001159427">
    <property type="component" value="Unassembled WGS sequence"/>
</dbReference>
<keyword evidence="4 8" id="KW-0812">Transmembrane</keyword>
<evidence type="ECO:0000256" key="7">
    <source>
        <dbReference type="ARBA" id="ARBA00032100"/>
    </source>
</evidence>
<keyword evidence="5 8" id="KW-1133">Transmembrane helix</keyword>
<keyword evidence="3" id="KW-0597">Phosphoprotein</keyword>
<feature type="transmembrane region" description="Helical" evidence="8">
    <location>
        <begin position="136"/>
        <end position="155"/>
    </location>
</feature>
<evidence type="ECO:0000256" key="5">
    <source>
        <dbReference type="ARBA" id="ARBA00022989"/>
    </source>
</evidence>
<sequence length="207" mass="22593">MADPVRLSAPDVHKDFTVRRRSFDDAQSRLKCRKLLGIGGKEPSKVFVFLQSNFASFSRFALSSTVLPSFLTPTPFAPLQLLVFPSFCLRALGDSAESSSFAGCLCCRLLASALLGIVFVSWGTKPTTISSIKRVLLLHSTYCGAATLFLGLACFSVRSQSLIVLTSLHGVLTLVSLFYFVAVRQLNKPTPEKPNTKLCNSDENHVN</sequence>
<organism evidence="9 10">
    <name type="scientific">Porites evermanni</name>
    <dbReference type="NCBI Taxonomy" id="104178"/>
    <lineage>
        <taxon>Eukaryota</taxon>
        <taxon>Metazoa</taxon>
        <taxon>Cnidaria</taxon>
        <taxon>Anthozoa</taxon>
        <taxon>Hexacorallia</taxon>
        <taxon>Scleractinia</taxon>
        <taxon>Fungiina</taxon>
        <taxon>Poritidae</taxon>
        <taxon>Porites</taxon>
    </lineage>
</organism>
<proteinExistence type="predicted"/>